<evidence type="ECO:0000313" key="2">
    <source>
        <dbReference type="EMBL" id="CAP98194.1"/>
    </source>
</evidence>
<sequence>MGVRDSHGEATGTPDPVDKGFATLNTIR</sequence>
<organism evidence="2 3">
    <name type="scientific">Penicillium rubens (strain ATCC 28089 / DSM 1075 / NRRL 1951 / Wisconsin 54-1255)</name>
    <name type="common">Penicillium chrysogenum</name>
    <dbReference type="NCBI Taxonomy" id="500485"/>
    <lineage>
        <taxon>Eukaryota</taxon>
        <taxon>Fungi</taxon>
        <taxon>Dikarya</taxon>
        <taxon>Ascomycota</taxon>
        <taxon>Pezizomycotina</taxon>
        <taxon>Eurotiomycetes</taxon>
        <taxon>Eurotiomycetidae</taxon>
        <taxon>Eurotiales</taxon>
        <taxon>Aspergillaceae</taxon>
        <taxon>Penicillium</taxon>
        <taxon>Penicillium chrysogenum species complex</taxon>
    </lineage>
</organism>
<dbReference type="HOGENOM" id="CLU_3414327_0_0_1"/>
<gene>
    <name evidence="2" type="ORF">Pc22g09060</name>
    <name evidence="2" type="ORF">PCH_Pc22g09060</name>
</gene>
<dbReference type="Proteomes" id="UP000000724">
    <property type="component" value="Contig Pc00c22"/>
</dbReference>
<evidence type="ECO:0000256" key="1">
    <source>
        <dbReference type="SAM" id="MobiDB-lite"/>
    </source>
</evidence>
<reference evidence="2 3" key="1">
    <citation type="journal article" date="2008" name="Nat. Biotechnol.">
        <title>Genome sequencing and analysis of the filamentous fungus Penicillium chrysogenum.</title>
        <authorList>
            <person name="van den Berg M.A."/>
            <person name="Albang R."/>
            <person name="Albermann K."/>
            <person name="Badger J.H."/>
            <person name="Daran J.-M."/>
            <person name="Driessen A.J.M."/>
            <person name="Garcia-Estrada C."/>
            <person name="Fedorova N.D."/>
            <person name="Harris D.M."/>
            <person name="Heijne W.H.M."/>
            <person name="Joardar V.S."/>
            <person name="Kiel J.A.K.W."/>
            <person name="Kovalchuk A."/>
            <person name="Martin J.F."/>
            <person name="Nierman W.C."/>
            <person name="Nijland J.G."/>
            <person name="Pronk J.T."/>
            <person name="Roubos J.A."/>
            <person name="van der Klei I.J."/>
            <person name="van Peij N.N.M.E."/>
            <person name="Veenhuis M."/>
            <person name="von Doehren H."/>
            <person name="Wagner C."/>
            <person name="Wortman J.R."/>
            <person name="Bovenberg R.A.L."/>
        </authorList>
    </citation>
    <scope>NUCLEOTIDE SEQUENCE [LARGE SCALE GENOMIC DNA]</scope>
    <source>
        <strain evidence="3">ATCC 28089 / DSM 1075 / NRRL 1951 / Wisconsin 54-1255</strain>
    </source>
</reference>
<accession>B6HTJ3</accession>
<evidence type="ECO:0000313" key="3">
    <source>
        <dbReference type="Proteomes" id="UP000000724"/>
    </source>
</evidence>
<name>B6HTJ3_PENRW</name>
<keyword evidence="3" id="KW-1185">Reference proteome</keyword>
<protein>
    <submittedName>
        <fullName evidence="2">Pc22g09060 protein</fullName>
    </submittedName>
</protein>
<dbReference type="AlphaFoldDB" id="B6HTJ3"/>
<dbReference type="BioCyc" id="PCHR:PC22G09060-MONOMER"/>
<proteinExistence type="predicted"/>
<dbReference type="VEuPathDB" id="FungiDB:PCH_Pc22g09060"/>
<dbReference type="EMBL" id="AM920437">
    <property type="protein sequence ID" value="CAP98194.1"/>
    <property type="molecule type" value="Genomic_DNA"/>
</dbReference>
<feature type="region of interest" description="Disordered" evidence="1">
    <location>
        <begin position="1"/>
        <end position="28"/>
    </location>
</feature>